<keyword evidence="2" id="KW-0472">Membrane</keyword>
<name>A0AAQ3MAK1_9PEZI</name>
<feature type="transmembrane region" description="Helical" evidence="2">
    <location>
        <begin position="897"/>
        <end position="918"/>
    </location>
</feature>
<feature type="region of interest" description="Disordered" evidence="1">
    <location>
        <begin position="280"/>
        <end position="309"/>
    </location>
</feature>
<accession>A0AAQ3MAK1</accession>
<keyword evidence="4" id="KW-1185">Reference proteome</keyword>
<feature type="compositionally biased region" description="Polar residues" evidence="1">
    <location>
        <begin position="576"/>
        <end position="597"/>
    </location>
</feature>
<keyword evidence="2" id="KW-1133">Transmembrane helix</keyword>
<feature type="region of interest" description="Disordered" evidence="1">
    <location>
        <begin position="1"/>
        <end position="139"/>
    </location>
</feature>
<evidence type="ECO:0008006" key="5">
    <source>
        <dbReference type="Google" id="ProtNLM"/>
    </source>
</evidence>
<feature type="region of interest" description="Disordered" evidence="1">
    <location>
        <begin position="808"/>
        <end position="844"/>
    </location>
</feature>
<feature type="region of interest" description="Disordered" evidence="1">
    <location>
        <begin position="463"/>
        <end position="520"/>
    </location>
</feature>
<sequence length="994" mass="108855">MFLDPEPKRSKHGHVMSTLPSQRPPATAAAAAAHRQPAKGHVRRKPLQERSKSQNNQQTPTKPTDKLSLSLTKGSPRPTSAGRSNHGPRSVSRPKSSSRPASLRSIGDGNSVKNAQLFSRPLPRLPSPSIENASTPIPAPASWIKDRSDASTTPANQLPALEFPPRVTLFPKTSNRSLAHTALFQPSAPITSLAPVISKGPTHDLAEDKLSDDLEVDDLASQKVNNGQDDVDKSSLQPSELLDDTAAERSIRIITGLEEIPVSPNNLNIRSQAASIVRTSSTQSASDALATPRSKLSAKAVSTNSLQRDEILEEARDGLTSDPNSPFDDPDSPFIVIYGTDTPDTRMSPSSSRPLRVAPSIESIQARVQYPTIMRPEHIRPITFKTSDGSLASSNGTLPSLSIPRRRARDASNLTGLEIPVESANVDTDPFRRHQFDAHLSTILSESDAHSWIANRNHVPFSPASDGTADNEGNATTVSEAWPTTLRTGSASFSKSREAPSAPSQTSHSQDGPGDMTLGMFRQESAKPQPLFFDTAEGRKFIGEAPPLPPIPKNHDEENFDTVSELQSPALHPMRSNWSLRQRSNSTPSSLSRQQSQYSEHGGMVFPVWARNFYSGKWQLLSASKVSLALPNSNPLSKVPQSNGLGHQRSYSDLSVISRIGTGHSNADSEVRQEQFRQHLRRLQSQMQTPRASHWRSSSNYSANSMAQSIMSRPGTAYTDSAWTTAESMSEPNVEYFPEERPPARLGTYRDDGLLSPSSAVTDATTRHVVDDRDRIDSMEIFTNPLRMVSPSANGEDDEDVFTSRPRQWTGQLQGPTPPQHRSLQRPQTRRGLADETITQEPAFKSYSDATRGHQVSHIPHLMPSTRASQQGLSVWPPPSFVESLGTLLHSRCNRQISLFALGFVCPILWIIAAFLPLPDKPMTAGDLEKNLQGSEDYVHAAMLQHAANDPGKREYDERQWLKAIWWRGLNRIMSVVGILVIGAIVALVVVATH</sequence>
<feature type="transmembrane region" description="Helical" evidence="2">
    <location>
        <begin position="973"/>
        <end position="992"/>
    </location>
</feature>
<feature type="compositionally biased region" description="Basic residues" evidence="1">
    <location>
        <begin position="36"/>
        <end position="45"/>
    </location>
</feature>
<feature type="region of interest" description="Disordered" evidence="1">
    <location>
        <begin position="573"/>
        <end position="597"/>
    </location>
</feature>
<organism evidence="3 4">
    <name type="scientific">Acrodontium crateriforme</name>
    <dbReference type="NCBI Taxonomy" id="150365"/>
    <lineage>
        <taxon>Eukaryota</taxon>
        <taxon>Fungi</taxon>
        <taxon>Dikarya</taxon>
        <taxon>Ascomycota</taxon>
        <taxon>Pezizomycotina</taxon>
        <taxon>Dothideomycetes</taxon>
        <taxon>Dothideomycetidae</taxon>
        <taxon>Mycosphaerellales</taxon>
        <taxon>Teratosphaeriaceae</taxon>
        <taxon>Acrodontium</taxon>
    </lineage>
</organism>
<dbReference type="EMBL" id="CP138591">
    <property type="protein sequence ID" value="WPH04055.1"/>
    <property type="molecule type" value="Genomic_DNA"/>
</dbReference>
<evidence type="ECO:0000313" key="4">
    <source>
        <dbReference type="Proteomes" id="UP001303373"/>
    </source>
</evidence>
<evidence type="ECO:0000256" key="1">
    <source>
        <dbReference type="SAM" id="MobiDB-lite"/>
    </source>
</evidence>
<gene>
    <name evidence="3" type="ORF">R9X50_00693900</name>
</gene>
<dbReference type="Proteomes" id="UP001303373">
    <property type="component" value="Chromosome 12"/>
</dbReference>
<evidence type="ECO:0000256" key="2">
    <source>
        <dbReference type="SAM" id="Phobius"/>
    </source>
</evidence>
<protein>
    <recommendedName>
        <fullName evidence="5">Serine-rich protein</fullName>
    </recommendedName>
</protein>
<feature type="compositionally biased region" description="Polar residues" evidence="1">
    <location>
        <begin position="808"/>
        <end position="827"/>
    </location>
</feature>
<feature type="compositionally biased region" description="Polar residues" evidence="1">
    <location>
        <begin position="485"/>
        <end position="494"/>
    </location>
</feature>
<evidence type="ECO:0000313" key="3">
    <source>
        <dbReference type="EMBL" id="WPH04055.1"/>
    </source>
</evidence>
<proteinExistence type="predicted"/>
<feature type="compositionally biased region" description="Polar residues" evidence="1">
    <location>
        <begin position="53"/>
        <end position="83"/>
    </location>
</feature>
<feature type="compositionally biased region" description="Low complexity" evidence="1">
    <location>
        <begin position="88"/>
        <end position="105"/>
    </location>
</feature>
<keyword evidence="2" id="KW-0812">Transmembrane</keyword>
<reference evidence="3 4" key="1">
    <citation type="submission" date="2023-11" db="EMBL/GenBank/DDBJ databases">
        <title>An acidophilic fungus is an integral part of prey digestion in a carnivorous sundew plant.</title>
        <authorList>
            <person name="Tsai I.J."/>
        </authorList>
    </citation>
    <scope>NUCLEOTIDE SEQUENCE [LARGE SCALE GENOMIC DNA]</scope>
    <source>
        <strain evidence="3">169a</strain>
    </source>
</reference>
<dbReference type="AlphaFoldDB" id="A0AAQ3MAK1"/>